<gene>
    <name evidence="1" type="ORF">GCM10023173_07340</name>
</gene>
<name>A0ABP8QXU8_9SPHI</name>
<dbReference type="Proteomes" id="UP001500394">
    <property type="component" value="Unassembled WGS sequence"/>
</dbReference>
<accession>A0ABP8QXU8</accession>
<evidence type="ECO:0000313" key="2">
    <source>
        <dbReference type="Proteomes" id="UP001500394"/>
    </source>
</evidence>
<reference evidence="2" key="1">
    <citation type="journal article" date="2019" name="Int. J. Syst. Evol. Microbiol.">
        <title>The Global Catalogue of Microorganisms (GCM) 10K type strain sequencing project: providing services to taxonomists for standard genome sequencing and annotation.</title>
        <authorList>
            <consortium name="The Broad Institute Genomics Platform"/>
            <consortium name="The Broad Institute Genome Sequencing Center for Infectious Disease"/>
            <person name="Wu L."/>
            <person name="Ma J."/>
        </authorList>
    </citation>
    <scope>NUCLEOTIDE SEQUENCE [LARGE SCALE GENOMIC DNA]</scope>
    <source>
        <strain evidence="2">JCM 17858</strain>
    </source>
</reference>
<sequence>MIGTLIDKEDIVNHKIIAAEVDRTEELKGKLMDAQRLGNEFKSKTTIVFNSEDGPLRVETTVWSATDKYIQIKSGILIPLASIIHVEF</sequence>
<dbReference type="EMBL" id="BAABGR010000006">
    <property type="protein sequence ID" value="GAA4512748.1"/>
    <property type="molecule type" value="Genomic_DNA"/>
</dbReference>
<comment type="caution">
    <text evidence="1">The sequence shown here is derived from an EMBL/GenBank/DDBJ whole genome shotgun (WGS) entry which is preliminary data.</text>
</comment>
<protein>
    <submittedName>
        <fullName evidence="1">Uncharacterized protein</fullName>
    </submittedName>
</protein>
<dbReference type="RefSeq" id="WP_345064860.1">
    <property type="nucleotide sequence ID" value="NZ_BAABGR010000006.1"/>
</dbReference>
<keyword evidence="2" id="KW-1185">Reference proteome</keyword>
<organism evidence="1 2">
    <name type="scientific">Sphingobacterium thermophilum</name>
    <dbReference type="NCBI Taxonomy" id="768534"/>
    <lineage>
        <taxon>Bacteria</taxon>
        <taxon>Pseudomonadati</taxon>
        <taxon>Bacteroidota</taxon>
        <taxon>Sphingobacteriia</taxon>
        <taxon>Sphingobacteriales</taxon>
        <taxon>Sphingobacteriaceae</taxon>
        <taxon>Sphingobacterium</taxon>
    </lineage>
</organism>
<evidence type="ECO:0000313" key="1">
    <source>
        <dbReference type="EMBL" id="GAA4512748.1"/>
    </source>
</evidence>
<proteinExistence type="predicted"/>